<proteinExistence type="predicted"/>
<dbReference type="GO" id="GO:0010629">
    <property type="term" value="P:negative regulation of gene expression"/>
    <property type="evidence" value="ECO:0007669"/>
    <property type="project" value="UniProtKB-ARBA"/>
</dbReference>
<evidence type="ECO:0000256" key="3">
    <source>
        <dbReference type="SAM" id="MobiDB-lite"/>
    </source>
</evidence>
<feature type="repeat" description="Pumilio" evidence="2">
    <location>
        <begin position="382"/>
        <end position="417"/>
    </location>
</feature>
<dbReference type="InterPro" id="IPR016024">
    <property type="entry name" value="ARM-type_fold"/>
</dbReference>
<feature type="repeat" description="Pumilio" evidence="2">
    <location>
        <begin position="526"/>
        <end position="561"/>
    </location>
</feature>
<protein>
    <submittedName>
        <fullName evidence="5">mRNA-binding protein</fullName>
    </submittedName>
</protein>
<comment type="caution">
    <text evidence="5">The sequence shown here is derived from an EMBL/GenBank/DDBJ whole genome shotgun (WGS) entry which is preliminary data.</text>
</comment>
<feature type="region of interest" description="Disordered" evidence="3">
    <location>
        <begin position="1"/>
        <end position="43"/>
    </location>
</feature>
<feature type="domain" description="PUM-HD" evidence="4">
    <location>
        <begin position="358"/>
        <end position="703"/>
    </location>
</feature>
<gene>
    <name evidence="5" type="ORF">DASB73_016570</name>
</gene>
<dbReference type="CDD" id="cd07920">
    <property type="entry name" value="Pumilio"/>
    <property type="match status" value="1"/>
</dbReference>
<feature type="compositionally biased region" description="Polar residues" evidence="3">
    <location>
        <begin position="294"/>
        <end position="304"/>
    </location>
</feature>
<feature type="repeat" description="Pumilio" evidence="2">
    <location>
        <begin position="490"/>
        <end position="525"/>
    </location>
</feature>
<evidence type="ECO:0000256" key="1">
    <source>
        <dbReference type="ARBA" id="ARBA00022737"/>
    </source>
</evidence>
<feature type="repeat" description="Pumilio" evidence="2">
    <location>
        <begin position="598"/>
        <end position="633"/>
    </location>
</feature>
<keyword evidence="6" id="KW-1185">Reference proteome</keyword>
<dbReference type="PANTHER" id="PTHR12537">
    <property type="entry name" value="RNA BINDING PROTEIN PUMILIO-RELATED"/>
    <property type="match status" value="1"/>
</dbReference>
<dbReference type="AlphaFoldDB" id="A0AAV5RGR8"/>
<dbReference type="Proteomes" id="UP001362899">
    <property type="component" value="Unassembled WGS sequence"/>
</dbReference>
<dbReference type="SMART" id="SM00025">
    <property type="entry name" value="Pumilio"/>
    <property type="match status" value="8"/>
</dbReference>
<organism evidence="5 6">
    <name type="scientific">Starmerella bacillaris</name>
    <name type="common">Yeast</name>
    <name type="synonym">Candida zemplinina</name>
    <dbReference type="NCBI Taxonomy" id="1247836"/>
    <lineage>
        <taxon>Eukaryota</taxon>
        <taxon>Fungi</taxon>
        <taxon>Dikarya</taxon>
        <taxon>Ascomycota</taxon>
        <taxon>Saccharomycotina</taxon>
        <taxon>Dipodascomycetes</taxon>
        <taxon>Dipodascales</taxon>
        <taxon>Trichomonascaceae</taxon>
        <taxon>Starmerella</taxon>
    </lineage>
</organism>
<dbReference type="InterPro" id="IPR033712">
    <property type="entry name" value="Pumilio_RNA-bd"/>
</dbReference>
<feature type="repeat" description="Pumilio" evidence="2">
    <location>
        <begin position="642"/>
        <end position="677"/>
    </location>
</feature>
<dbReference type="PROSITE" id="PS50303">
    <property type="entry name" value="PUM_HD"/>
    <property type="match status" value="1"/>
</dbReference>
<dbReference type="InterPro" id="IPR001313">
    <property type="entry name" value="Pumilio_RNA-bd_rpt"/>
</dbReference>
<feature type="compositionally biased region" description="Polar residues" evidence="3">
    <location>
        <begin position="1"/>
        <end position="11"/>
    </location>
</feature>
<dbReference type="InterPro" id="IPR011989">
    <property type="entry name" value="ARM-like"/>
</dbReference>
<accession>A0AAV5RGR8</accession>
<dbReference type="EMBL" id="BTGC01000003">
    <property type="protein sequence ID" value="GMM50699.1"/>
    <property type="molecule type" value="Genomic_DNA"/>
</dbReference>
<evidence type="ECO:0000259" key="4">
    <source>
        <dbReference type="PROSITE" id="PS50303"/>
    </source>
</evidence>
<feature type="repeat" description="Pumilio" evidence="2">
    <location>
        <begin position="453"/>
        <end position="489"/>
    </location>
</feature>
<dbReference type="GO" id="GO:0005737">
    <property type="term" value="C:cytoplasm"/>
    <property type="evidence" value="ECO:0007669"/>
    <property type="project" value="TreeGrafter"/>
</dbReference>
<dbReference type="SUPFAM" id="SSF48371">
    <property type="entry name" value="ARM repeat"/>
    <property type="match status" value="1"/>
</dbReference>
<reference evidence="5 6" key="1">
    <citation type="journal article" date="2023" name="Elife">
        <title>Identification of key yeast species and microbe-microbe interactions impacting larval growth of Drosophila in the wild.</title>
        <authorList>
            <person name="Mure A."/>
            <person name="Sugiura Y."/>
            <person name="Maeda R."/>
            <person name="Honda K."/>
            <person name="Sakurai N."/>
            <person name="Takahashi Y."/>
            <person name="Watada M."/>
            <person name="Katoh T."/>
            <person name="Gotoh A."/>
            <person name="Gotoh Y."/>
            <person name="Taniguchi I."/>
            <person name="Nakamura K."/>
            <person name="Hayashi T."/>
            <person name="Katayama T."/>
            <person name="Uemura T."/>
            <person name="Hattori Y."/>
        </authorList>
    </citation>
    <scope>NUCLEOTIDE SEQUENCE [LARGE SCALE GENOMIC DNA]</scope>
    <source>
        <strain evidence="5 6">SB-73</strain>
    </source>
</reference>
<feature type="compositionally biased region" description="Low complexity" evidence="3">
    <location>
        <begin position="16"/>
        <end position="40"/>
    </location>
</feature>
<evidence type="ECO:0000313" key="5">
    <source>
        <dbReference type="EMBL" id="GMM50699.1"/>
    </source>
</evidence>
<dbReference type="PROSITE" id="PS50302">
    <property type="entry name" value="PUM"/>
    <property type="match status" value="7"/>
</dbReference>
<dbReference type="Gene3D" id="1.25.10.10">
    <property type="entry name" value="Leucine-rich Repeat Variant"/>
    <property type="match status" value="1"/>
</dbReference>
<dbReference type="Pfam" id="PF00806">
    <property type="entry name" value="PUF"/>
    <property type="match status" value="8"/>
</dbReference>
<sequence>MQHQPVWTSTYIAVDSTSETTPSLSTSPQSSSDNTNSPSPMINQLTLSSLGVRSNAHLPSGDDGHNRFADPVATPFFSPASPRPFPAIPVYRPTSSSFSNTANADRFYSGSAAWGHANRRHMVSFPTTGSEQEKANFNSAFPNSKEDLCDFTRPAISMLDRFAGLGDATWRAEANGNFGSFKPDNMDAVKGVNNGNNINNANSMNNMPSVPNMHNMPTINNMNNMNNMNNLNNLNNLSNMNSLNNLNNLKNMNNMNNITAFNPNINSISGGYTSPNSAFYNIETPQSSFSSSSDTNPTKSQCRQKTPPFDSDESRKPNSPFKYKPEKHHFVSTSPNQDRRAETRRKRAPQSQPQGTQLPHAPLASSVEMLRFVDLDTFSLSDVLSNCHEVCTDQFGSRLVQEKLNGCSAAILSSFLDAVLSCAYDLSEDVFGNYIVQVLFERCDQEQRKRLASVFFGRVMHLSLRPYGCRVIQSAIAHLDDDTRLQIINELRGEVMQCVQDHSGNHVIQQALQYISPERIGFIYDEICPKLFDLSTHMYGCRVVQRMLEHGNSEIRQTVIDTVQGNLEVLVLNQYGNYVVQHIVENGSFGERDFIITRLIPRTVSLSSHKYASNVMEKCFFKSTSDQRSQMVDVIVNYNRDDPEATVLLMMKDQYANYVIQQILAVSTDEDYNKLAPYVKRNLGLVRKKGYSWKHSQAIERCLK</sequence>
<name>A0AAV5RGR8_STABA</name>
<keyword evidence="1" id="KW-0677">Repeat</keyword>
<evidence type="ECO:0000256" key="2">
    <source>
        <dbReference type="PROSITE-ProRule" id="PRU00317"/>
    </source>
</evidence>
<dbReference type="InterPro" id="IPR033133">
    <property type="entry name" value="PUM-HD"/>
</dbReference>
<dbReference type="GO" id="GO:0003729">
    <property type="term" value="F:mRNA binding"/>
    <property type="evidence" value="ECO:0007669"/>
    <property type="project" value="TreeGrafter"/>
</dbReference>
<dbReference type="GO" id="GO:0010608">
    <property type="term" value="P:post-transcriptional regulation of gene expression"/>
    <property type="evidence" value="ECO:0007669"/>
    <property type="project" value="TreeGrafter"/>
</dbReference>
<feature type="region of interest" description="Disordered" evidence="3">
    <location>
        <begin position="283"/>
        <end position="360"/>
    </location>
</feature>
<evidence type="ECO:0000313" key="6">
    <source>
        <dbReference type="Proteomes" id="UP001362899"/>
    </source>
</evidence>
<dbReference type="PANTHER" id="PTHR12537:SF12">
    <property type="entry name" value="MATERNAL PROTEIN PUMILIO"/>
    <property type="match status" value="1"/>
</dbReference>
<feature type="repeat" description="Pumilio" evidence="2">
    <location>
        <begin position="562"/>
        <end position="597"/>
    </location>
</feature>